<comment type="subcellular location">
    <subcellularLocation>
        <location evidence="1">Cell membrane</location>
        <topology evidence="1">Multi-pass membrane protein</topology>
    </subcellularLocation>
</comment>
<dbReference type="InterPro" id="IPR020846">
    <property type="entry name" value="MFS_dom"/>
</dbReference>
<keyword evidence="3" id="KW-0813">Transport</keyword>
<evidence type="ECO:0000256" key="3">
    <source>
        <dbReference type="ARBA" id="ARBA00022448"/>
    </source>
</evidence>
<dbReference type="Proteomes" id="UP000307507">
    <property type="component" value="Unassembled WGS sequence"/>
</dbReference>
<dbReference type="GO" id="GO:1990961">
    <property type="term" value="P:xenobiotic detoxification by transmembrane export across the plasma membrane"/>
    <property type="evidence" value="ECO:0007669"/>
    <property type="project" value="InterPro"/>
</dbReference>
<dbReference type="OrthoDB" id="9800416at2"/>
<evidence type="ECO:0000256" key="5">
    <source>
        <dbReference type="ARBA" id="ARBA00022692"/>
    </source>
</evidence>
<evidence type="ECO:0000256" key="4">
    <source>
        <dbReference type="ARBA" id="ARBA00022475"/>
    </source>
</evidence>
<dbReference type="GO" id="GO:0005886">
    <property type="term" value="C:plasma membrane"/>
    <property type="evidence" value="ECO:0007669"/>
    <property type="project" value="UniProtKB-SubCell"/>
</dbReference>
<keyword evidence="5 8" id="KW-0812">Transmembrane</keyword>
<comment type="similarity">
    <text evidence="2">Belongs to the major facilitator superfamily. Bcr/CmlA family.</text>
</comment>
<feature type="transmembrane region" description="Helical" evidence="8">
    <location>
        <begin position="343"/>
        <end position="362"/>
    </location>
</feature>
<evidence type="ECO:0000256" key="7">
    <source>
        <dbReference type="ARBA" id="ARBA00023136"/>
    </source>
</evidence>
<dbReference type="Pfam" id="PF07690">
    <property type="entry name" value="MFS_1"/>
    <property type="match status" value="1"/>
</dbReference>
<reference evidence="10 11" key="1">
    <citation type="submission" date="2019-04" db="EMBL/GenBank/DDBJ databases">
        <title>Flavobacterium sp. nov. isolated from construction timber.</title>
        <authorList>
            <person name="Lin S.-Y."/>
            <person name="Chang C.-T."/>
            <person name="Young C.-C."/>
        </authorList>
    </citation>
    <scope>NUCLEOTIDE SEQUENCE [LARGE SCALE GENOMIC DNA]</scope>
    <source>
        <strain evidence="10 11">CC-CTC003</strain>
    </source>
</reference>
<evidence type="ECO:0000259" key="9">
    <source>
        <dbReference type="PROSITE" id="PS50850"/>
    </source>
</evidence>
<keyword evidence="7 8" id="KW-0472">Membrane</keyword>
<proteinExistence type="inferred from homology"/>
<keyword evidence="6 8" id="KW-1133">Transmembrane helix</keyword>
<feature type="transmembrane region" description="Helical" evidence="8">
    <location>
        <begin position="76"/>
        <end position="98"/>
    </location>
</feature>
<feature type="transmembrane region" description="Helical" evidence="8">
    <location>
        <begin position="368"/>
        <end position="387"/>
    </location>
</feature>
<dbReference type="PROSITE" id="PS50850">
    <property type="entry name" value="MFS"/>
    <property type="match status" value="1"/>
</dbReference>
<dbReference type="PANTHER" id="PTHR23502:SF132">
    <property type="entry name" value="POLYAMINE TRANSPORTER 2-RELATED"/>
    <property type="match status" value="1"/>
</dbReference>
<keyword evidence="4" id="KW-1003">Cell membrane</keyword>
<feature type="transmembrane region" description="Helical" evidence="8">
    <location>
        <begin position="277"/>
        <end position="296"/>
    </location>
</feature>
<evidence type="ECO:0000256" key="8">
    <source>
        <dbReference type="SAM" id="Phobius"/>
    </source>
</evidence>
<feature type="transmembrane region" description="Helical" evidence="8">
    <location>
        <begin position="213"/>
        <end position="231"/>
    </location>
</feature>
<evidence type="ECO:0000256" key="1">
    <source>
        <dbReference type="ARBA" id="ARBA00004651"/>
    </source>
</evidence>
<accession>A0A4S3ZVQ0</accession>
<dbReference type="PANTHER" id="PTHR23502">
    <property type="entry name" value="MAJOR FACILITATOR SUPERFAMILY"/>
    <property type="match status" value="1"/>
</dbReference>
<dbReference type="RefSeq" id="WP_136403314.1">
    <property type="nucleotide sequence ID" value="NZ_SSNZ01000004.1"/>
</dbReference>
<protein>
    <submittedName>
        <fullName evidence="10">Multidrug effflux MFS transporter</fullName>
    </submittedName>
</protein>
<feature type="transmembrane region" description="Helical" evidence="8">
    <location>
        <begin position="104"/>
        <end position="121"/>
    </location>
</feature>
<sequence length="412" mass="44494">MTFKQKYTLLFILAGLSALAPFSIDMYLPAFPAIAKGLHTDIAQVTLSLTSYFIGISIGQLFYGPIIDKFGRKKPLLLGLLLFIVASIGCAFSPSIYWLITMRVVLALGGCVGMVVSRAVVRDLFPVSEIAKIFSILMLIVGVAPILAPSIGGWVVSVSDWRSIFYVLAIIGLLLTLAVYFFLPESIKEKTAEPLNFNNSIRDYKAVFFEKTFLFYAFAGSAAMAGMFAYISGSPFAFMKYFGLTEAQYGWVFGINAMGFIAGSQLNRLLLNRLTSLQIITLSGGTLFIVALSLITLLQLQLFTPVILILHLFTFLFCLGILVPNSTAMALAPFSENAGSASALIGFLQMVCGAILSAIVSALHDETLFPMVGGMATAGIVAFVIILRLNINTKKGKINPAPIPVPVATKKL</sequence>
<dbReference type="FunFam" id="1.20.1720.10:FF:000005">
    <property type="entry name" value="Bcr/CflA family efflux transporter"/>
    <property type="match status" value="1"/>
</dbReference>
<dbReference type="CDD" id="cd17320">
    <property type="entry name" value="MFS_MdfA_MDR_like"/>
    <property type="match status" value="1"/>
</dbReference>
<dbReference type="AlphaFoldDB" id="A0A4S3ZVQ0"/>
<feature type="transmembrane region" description="Helical" evidence="8">
    <location>
        <begin position="251"/>
        <end position="270"/>
    </location>
</feature>
<feature type="transmembrane region" description="Helical" evidence="8">
    <location>
        <begin position="133"/>
        <end position="157"/>
    </location>
</feature>
<dbReference type="GO" id="GO:0015385">
    <property type="term" value="F:sodium:proton antiporter activity"/>
    <property type="evidence" value="ECO:0007669"/>
    <property type="project" value="TreeGrafter"/>
</dbReference>
<dbReference type="InterPro" id="IPR004812">
    <property type="entry name" value="Efflux_drug-R_Bcr/CmlA"/>
</dbReference>
<keyword evidence="11" id="KW-1185">Reference proteome</keyword>
<feature type="transmembrane region" description="Helical" evidence="8">
    <location>
        <begin position="47"/>
        <end position="64"/>
    </location>
</feature>
<dbReference type="Gene3D" id="1.20.1720.10">
    <property type="entry name" value="Multidrug resistance protein D"/>
    <property type="match status" value="1"/>
</dbReference>
<dbReference type="InterPro" id="IPR011701">
    <property type="entry name" value="MFS"/>
</dbReference>
<feature type="domain" description="Major facilitator superfamily (MFS) profile" evidence="9">
    <location>
        <begin position="9"/>
        <end position="394"/>
    </location>
</feature>
<gene>
    <name evidence="10" type="ORF">E6C50_11180</name>
</gene>
<evidence type="ECO:0000313" key="10">
    <source>
        <dbReference type="EMBL" id="THF49908.1"/>
    </source>
</evidence>
<organism evidence="10 11">
    <name type="scientific">Flavobacterium supellecticarium</name>
    <dbReference type="NCBI Taxonomy" id="2565924"/>
    <lineage>
        <taxon>Bacteria</taxon>
        <taxon>Pseudomonadati</taxon>
        <taxon>Bacteroidota</taxon>
        <taxon>Flavobacteriia</taxon>
        <taxon>Flavobacteriales</taxon>
        <taxon>Flavobacteriaceae</taxon>
        <taxon>Flavobacterium</taxon>
    </lineage>
</organism>
<dbReference type="InterPro" id="IPR036259">
    <property type="entry name" value="MFS_trans_sf"/>
</dbReference>
<feature type="transmembrane region" description="Helical" evidence="8">
    <location>
        <begin position="163"/>
        <end position="183"/>
    </location>
</feature>
<comment type="caution">
    <text evidence="10">The sequence shown here is derived from an EMBL/GenBank/DDBJ whole genome shotgun (WGS) entry which is preliminary data.</text>
</comment>
<evidence type="ECO:0000256" key="6">
    <source>
        <dbReference type="ARBA" id="ARBA00022989"/>
    </source>
</evidence>
<dbReference type="SUPFAM" id="SSF103473">
    <property type="entry name" value="MFS general substrate transporter"/>
    <property type="match status" value="1"/>
</dbReference>
<evidence type="ECO:0000313" key="11">
    <source>
        <dbReference type="Proteomes" id="UP000307507"/>
    </source>
</evidence>
<feature type="transmembrane region" description="Helical" evidence="8">
    <location>
        <begin position="302"/>
        <end position="323"/>
    </location>
</feature>
<name>A0A4S3ZVQ0_9FLAO</name>
<dbReference type="EMBL" id="SSNZ01000004">
    <property type="protein sequence ID" value="THF49908.1"/>
    <property type="molecule type" value="Genomic_DNA"/>
</dbReference>
<dbReference type="NCBIfam" id="TIGR00710">
    <property type="entry name" value="efflux_Bcr_CflA"/>
    <property type="match status" value="1"/>
</dbReference>
<dbReference type="GO" id="GO:0042910">
    <property type="term" value="F:xenobiotic transmembrane transporter activity"/>
    <property type="evidence" value="ECO:0007669"/>
    <property type="project" value="InterPro"/>
</dbReference>
<evidence type="ECO:0000256" key="2">
    <source>
        <dbReference type="ARBA" id="ARBA00006236"/>
    </source>
</evidence>